<reference evidence="2" key="1">
    <citation type="submission" date="2019-08" db="EMBL/GenBank/DDBJ databases">
        <authorList>
            <person name="Kucharzyk K."/>
            <person name="Murdoch R.W."/>
            <person name="Higgins S."/>
            <person name="Loffler F."/>
        </authorList>
    </citation>
    <scope>NUCLEOTIDE SEQUENCE</scope>
</reference>
<accession>A0A645HC58</accession>
<feature type="region of interest" description="Disordered" evidence="1">
    <location>
        <begin position="85"/>
        <end position="109"/>
    </location>
</feature>
<dbReference type="EMBL" id="VSSQ01090843">
    <property type="protein sequence ID" value="MPN36615.1"/>
    <property type="molecule type" value="Genomic_DNA"/>
</dbReference>
<evidence type="ECO:0000256" key="1">
    <source>
        <dbReference type="SAM" id="MobiDB-lite"/>
    </source>
</evidence>
<protein>
    <submittedName>
        <fullName evidence="2">Uncharacterized protein</fullName>
    </submittedName>
</protein>
<organism evidence="2">
    <name type="scientific">bioreactor metagenome</name>
    <dbReference type="NCBI Taxonomy" id="1076179"/>
    <lineage>
        <taxon>unclassified sequences</taxon>
        <taxon>metagenomes</taxon>
        <taxon>ecological metagenomes</taxon>
    </lineage>
</organism>
<gene>
    <name evidence="2" type="ORF">SDC9_184125</name>
</gene>
<evidence type="ECO:0000313" key="2">
    <source>
        <dbReference type="EMBL" id="MPN36615.1"/>
    </source>
</evidence>
<comment type="caution">
    <text evidence="2">The sequence shown here is derived from an EMBL/GenBank/DDBJ whole genome shotgun (WGS) entry which is preliminary data.</text>
</comment>
<dbReference type="AlphaFoldDB" id="A0A645HC58"/>
<name>A0A645HC58_9ZZZZ</name>
<proteinExistence type="predicted"/>
<sequence length="173" mass="19458">MAVDHRILQLGALPLHLRRHLAPGNLRQRLGEGIAIVEPHQAGEAEIGNAGAFLENVGGLGQRRTDHQGRRRLAQRLDLDARGGMAERPRDISGDVARGGGTGKRDARDPALPVEQRFVHRLYCRLVPEQPVQEKQRFHISDRRKPCFHALHLCFSIPYFTRHGNSKNVRGIR</sequence>